<dbReference type="Gene3D" id="3.40.50.1580">
    <property type="entry name" value="Nucleoside phosphorylase domain"/>
    <property type="match status" value="1"/>
</dbReference>
<proteinExistence type="predicted"/>
<dbReference type="SUPFAM" id="SSF53167">
    <property type="entry name" value="Purine and uridine phosphorylases"/>
    <property type="match status" value="1"/>
</dbReference>
<dbReference type="EMBL" id="CABFNQ020000500">
    <property type="protein sequence ID" value="CAH0017229.1"/>
    <property type="molecule type" value="Genomic_DNA"/>
</dbReference>
<evidence type="ECO:0000313" key="3">
    <source>
        <dbReference type="Proteomes" id="UP000696573"/>
    </source>
</evidence>
<dbReference type="PANTHER" id="PTHR46082:SF11">
    <property type="entry name" value="AAA+ ATPASE DOMAIN-CONTAINING PROTEIN-RELATED"/>
    <property type="match status" value="1"/>
</dbReference>
<organism evidence="2 3">
    <name type="scientific">Clonostachys rhizophaga</name>
    <dbReference type="NCBI Taxonomy" id="160324"/>
    <lineage>
        <taxon>Eukaryota</taxon>
        <taxon>Fungi</taxon>
        <taxon>Dikarya</taxon>
        <taxon>Ascomycota</taxon>
        <taxon>Pezizomycotina</taxon>
        <taxon>Sordariomycetes</taxon>
        <taxon>Hypocreomycetidae</taxon>
        <taxon>Hypocreales</taxon>
        <taxon>Bionectriaceae</taxon>
        <taxon>Clonostachys</taxon>
    </lineage>
</organism>
<dbReference type="AlphaFoldDB" id="A0A9N9YGT2"/>
<feature type="region of interest" description="Disordered" evidence="1">
    <location>
        <begin position="636"/>
        <end position="662"/>
    </location>
</feature>
<dbReference type="OrthoDB" id="20872at2759"/>
<dbReference type="GO" id="GO:0009116">
    <property type="term" value="P:nucleoside metabolic process"/>
    <property type="evidence" value="ECO:0007669"/>
    <property type="project" value="InterPro"/>
</dbReference>
<dbReference type="PANTHER" id="PTHR46082">
    <property type="entry name" value="ATP/GTP-BINDING PROTEIN-RELATED"/>
    <property type="match status" value="1"/>
</dbReference>
<gene>
    <name evidence="2" type="ORF">CRHIZ90672A_00018509</name>
</gene>
<keyword evidence="3" id="KW-1185">Reference proteome</keyword>
<dbReference type="SUPFAM" id="SSF52540">
    <property type="entry name" value="P-loop containing nucleoside triphosphate hydrolases"/>
    <property type="match status" value="1"/>
</dbReference>
<dbReference type="InterPro" id="IPR053137">
    <property type="entry name" value="NLR-like"/>
</dbReference>
<accession>A0A9N9YGT2</accession>
<dbReference type="GO" id="GO:0003824">
    <property type="term" value="F:catalytic activity"/>
    <property type="evidence" value="ECO:0007669"/>
    <property type="project" value="InterPro"/>
</dbReference>
<dbReference type="InterPro" id="IPR027417">
    <property type="entry name" value="P-loop_NTPase"/>
</dbReference>
<name>A0A9N9YGT2_9HYPO</name>
<protein>
    <submittedName>
        <fullName evidence="2">Uncharacterized protein</fullName>
    </submittedName>
</protein>
<dbReference type="InterPro" id="IPR035994">
    <property type="entry name" value="Nucleoside_phosphorylase_sf"/>
</dbReference>
<feature type="compositionally biased region" description="Polar residues" evidence="1">
    <location>
        <begin position="645"/>
        <end position="657"/>
    </location>
</feature>
<reference evidence="2" key="1">
    <citation type="submission" date="2021-10" db="EMBL/GenBank/DDBJ databases">
        <authorList>
            <person name="Piombo E."/>
        </authorList>
    </citation>
    <scope>NUCLEOTIDE SEQUENCE</scope>
</reference>
<dbReference type="Gene3D" id="3.40.50.300">
    <property type="entry name" value="P-loop containing nucleotide triphosphate hydrolases"/>
    <property type="match status" value="1"/>
</dbReference>
<comment type="caution">
    <text evidence="2">The sequence shown here is derived from an EMBL/GenBank/DDBJ whole genome shotgun (WGS) entry which is preliminary data.</text>
</comment>
<evidence type="ECO:0000313" key="2">
    <source>
        <dbReference type="EMBL" id="CAH0017229.1"/>
    </source>
</evidence>
<sequence length="788" mass="87849">MSDPQNYTVGWICALPIEFDAAQAFLDDEHEGSLSVAQRDNNSYALGRIGRHNVVIAVLPDGEGVRHQFGGGSSLRHAARLPQRDVVVSSRDGANGGVFQYDYGKAVQNQDAPFQHTGFFRSTSNGTPDGQRVLEKWPRLRLEYSHHPPKAIGSTNPKLSIQIHQKDAESCVAAIQTILCPVPNEVNARMTPMVHYGLIASANQLVKDVRIRDKLAAENSVLCFEMEAAGLMNHFPCLVIRGICDYSDSHKSKEWQGFAAMMVAAYGKDLLGHIPPNKVEAERPVGEVIGSIQEGVKQLYQTIDETKTAITHHTCVELSALNLRLQTAEDLSVARSPHHIIPFTSDPDFVQRADIWTWIIEQYAGPARRMGLLAIHFAHKIHVESPDISIFWVSSNTKETFEESYRSLADVLALPRRHDPEVHVLVLVLDWLQRDGVSQWLMIVDSADDVGVFSLKDNNDDRTHGSLASYFAKTANGKILVTSRSMDAAERLTGSSKTILQIPAMDEEQALQLLRRKLENKVDEDAAVDLIHSLDRIPLAVNQAAAYINRRSPRVTIRSYLGEFRKSEKRRNSLLRSDKGDLRRHSDVSNSVVVTWQVTFEQIRRDRPSAANLLSLMSYFQVQNIPESIVQGYNDDISADHQNDHSNSAGETGSHGSSGKDGFEDDMDVLRGYSLVTLTTMGLCDMHSLVQFCTRMWILEFGDPKRWNQLFIRLAAAYFPLGAFDTMEGCQTLLPHVRPILGQVLEDEDNRVEIKMRDLSVRPSCSRILSDRAAATTTAPLVAACRDG</sequence>
<evidence type="ECO:0000256" key="1">
    <source>
        <dbReference type="SAM" id="MobiDB-lite"/>
    </source>
</evidence>
<dbReference type="Proteomes" id="UP000696573">
    <property type="component" value="Unassembled WGS sequence"/>
</dbReference>